<name>M8BRG7_AEGTA</name>
<protein>
    <submittedName>
        <fullName evidence="1">Uncharacterized protein</fullName>
    </submittedName>
</protein>
<sequence length="121" mass="13758">MASGLMTLLLAALARVGSCWISEGEFPPHLTVPAMFDYFTYEAPLFVYVLFAMEIGSRSATDLILRDLQNNPDMWLQVDQETTKLLKLQLMRMKVKYEDKCEAVKPISKSRILCIVILGRV</sequence>
<organism evidence="1">
    <name type="scientific">Aegilops tauschii</name>
    <name type="common">Tausch's goatgrass</name>
    <name type="synonym">Aegilops squarrosa</name>
    <dbReference type="NCBI Taxonomy" id="37682"/>
    <lineage>
        <taxon>Eukaryota</taxon>
        <taxon>Viridiplantae</taxon>
        <taxon>Streptophyta</taxon>
        <taxon>Embryophyta</taxon>
        <taxon>Tracheophyta</taxon>
        <taxon>Spermatophyta</taxon>
        <taxon>Magnoliopsida</taxon>
        <taxon>Liliopsida</taxon>
        <taxon>Poales</taxon>
        <taxon>Poaceae</taxon>
        <taxon>BOP clade</taxon>
        <taxon>Pooideae</taxon>
        <taxon>Triticodae</taxon>
        <taxon>Triticeae</taxon>
        <taxon>Triticinae</taxon>
        <taxon>Aegilops</taxon>
    </lineage>
</organism>
<accession>M8BRG7</accession>
<proteinExistence type="predicted"/>
<evidence type="ECO:0000313" key="1">
    <source>
        <dbReference type="EnsemblPlants" id="EMT27595"/>
    </source>
</evidence>
<reference evidence="1" key="1">
    <citation type="submission" date="2015-06" db="UniProtKB">
        <authorList>
            <consortium name="EnsemblPlants"/>
        </authorList>
    </citation>
    <scope>IDENTIFICATION</scope>
</reference>
<dbReference type="AlphaFoldDB" id="M8BRG7"/>
<dbReference type="EnsemblPlants" id="EMT27595">
    <property type="protein sequence ID" value="EMT27595"/>
    <property type="gene ID" value="F775_24994"/>
</dbReference>